<evidence type="ECO:0000313" key="13">
    <source>
        <dbReference type="EMBL" id="QOP41448.1"/>
    </source>
</evidence>
<dbReference type="InterPro" id="IPR009006">
    <property type="entry name" value="Ala_racemase/Decarboxylase_C"/>
</dbReference>
<dbReference type="CDD" id="cd06829">
    <property type="entry name" value="PLPDE_III_CANSDC"/>
    <property type="match status" value="1"/>
</dbReference>
<comment type="catalytic activity">
    <reaction evidence="10">
        <text>carboxynorspermidine + H(+) = norspermidine + CO2</text>
        <dbReference type="Rhea" id="RHEA:34099"/>
        <dbReference type="ChEBI" id="CHEBI:15378"/>
        <dbReference type="ChEBI" id="CHEBI:16526"/>
        <dbReference type="ChEBI" id="CHEBI:57920"/>
        <dbReference type="ChEBI" id="CHEBI:65070"/>
        <dbReference type="EC" id="4.1.1.96"/>
    </reaction>
</comment>
<organism evidence="13 14">
    <name type="scientific">Sulfurimonas marina</name>
    <dbReference type="NCBI Taxonomy" id="2590551"/>
    <lineage>
        <taxon>Bacteria</taxon>
        <taxon>Pseudomonadati</taxon>
        <taxon>Campylobacterota</taxon>
        <taxon>Epsilonproteobacteria</taxon>
        <taxon>Campylobacterales</taxon>
        <taxon>Sulfurimonadaceae</taxon>
        <taxon>Sulfurimonas</taxon>
    </lineage>
</organism>
<evidence type="ECO:0000256" key="11">
    <source>
        <dbReference type="PIRSR" id="PIRSR038941-1"/>
    </source>
</evidence>
<dbReference type="Gene3D" id="2.40.37.10">
    <property type="entry name" value="Lyase, Ornithine Decarboxylase, Chain A, domain 1"/>
    <property type="match status" value="1"/>
</dbReference>
<evidence type="ECO:0000256" key="6">
    <source>
        <dbReference type="ARBA" id="ARBA00023066"/>
    </source>
</evidence>
<evidence type="ECO:0000313" key="14">
    <source>
        <dbReference type="Proteomes" id="UP000593910"/>
    </source>
</evidence>
<dbReference type="AlphaFoldDB" id="A0A7M1AY11"/>
<dbReference type="PANTHER" id="PTHR43727:SF1">
    <property type="entry name" value="CARBOXYNORSPERMIDINE_CARBOXYSPERMIDINE DECARBOXYLASE"/>
    <property type="match status" value="1"/>
</dbReference>
<dbReference type="GO" id="GO:0009089">
    <property type="term" value="P:lysine biosynthetic process via diaminopimelate"/>
    <property type="evidence" value="ECO:0007669"/>
    <property type="project" value="TreeGrafter"/>
</dbReference>
<evidence type="ECO:0000256" key="9">
    <source>
        <dbReference type="ARBA" id="ARBA00047351"/>
    </source>
</evidence>
<keyword evidence="14" id="KW-1185">Reference proteome</keyword>
<dbReference type="PIRSF" id="PIRSF038941">
    <property type="entry name" value="NspC"/>
    <property type="match status" value="1"/>
</dbReference>
<comment type="similarity">
    <text evidence="8">Belongs to the Orn/Lys/Arg decarboxylase class-II family. NspC subfamily.</text>
</comment>
<dbReference type="Gene3D" id="3.20.20.10">
    <property type="entry name" value="Alanine racemase"/>
    <property type="match status" value="1"/>
</dbReference>
<sequence length="380" mass="43077">MRDIPTPAYVCEEELLEKNLKLLEYVQEESGAKIILALKGFAMWSTFDLVAKYLQGCTASGLHEAKLAREEFCRHNEKAEVHTYSPAFKDEDIEEIAQISDHIVFNSPNQLKRFVLKVKEINPNIEISLRLNPEVSSSPVDIYNPCGLYSRLGTTLANFDESILEHLDGLNFHALCEQDADALEEVLLSFEEKFGKYFKNLKYVNFGGGHHITRKDYDVEKLIWLIKEFKKKYNNIDVYLEPGEAVGWQTGYLVSTVLDTFHNGMDVAILDTSAEAHMPDTLAMPYRADVRGSGEAGEKPYTYRMGGNTCLAGDIMGDYSFDEPLKIGDKIIFEDQIHYTFVKNTTFNGIALPSLAIKRKDGTIEVIKQFGYDDYKGRLS</sequence>
<dbReference type="EC" id="4.1.1.96" evidence="2"/>
<proteinExistence type="inferred from homology"/>
<name>A0A7M1AY11_9BACT</name>
<evidence type="ECO:0000256" key="5">
    <source>
        <dbReference type="ARBA" id="ARBA00022898"/>
    </source>
</evidence>
<dbReference type="RefSeq" id="WP_193112763.1">
    <property type="nucleotide sequence ID" value="NZ_CP041165.1"/>
</dbReference>
<dbReference type="GO" id="GO:0008836">
    <property type="term" value="F:diaminopimelate decarboxylase activity"/>
    <property type="evidence" value="ECO:0007669"/>
    <property type="project" value="TreeGrafter"/>
</dbReference>
<keyword evidence="4" id="KW-0210">Decarboxylase</keyword>
<feature type="domain" description="Orn/DAP/Arg decarboxylase 2 C-terminal" evidence="12">
    <location>
        <begin position="141"/>
        <end position="335"/>
    </location>
</feature>
<evidence type="ECO:0000256" key="7">
    <source>
        <dbReference type="ARBA" id="ARBA00023239"/>
    </source>
</evidence>
<comment type="cofactor">
    <cofactor evidence="1">
        <name>pyridoxal 5'-phosphate</name>
        <dbReference type="ChEBI" id="CHEBI:597326"/>
    </cofactor>
</comment>
<dbReference type="SUPFAM" id="SSF50621">
    <property type="entry name" value="Alanine racemase C-terminal domain-like"/>
    <property type="match status" value="1"/>
</dbReference>
<dbReference type="InterPro" id="IPR022643">
    <property type="entry name" value="De-COase2_C"/>
</dbReference>
<evidence type="ECO:0000256" key="10">
    <source>
        <dbReference type="ARBA" id="ARBA00047389"/>
    </source>
</evidence>
<keyword evidence="5" id="KW-0663">Pyridoxal phosphate</keyword>
<keyword evidence="7 13" id="KW-0456">Lyase</keyword>
<evidence type="ECO:0000256" key="4">
    <source>
        <dbReference type="ARBA" id="ARBA00022793"/>
    </source>
</evidence>
<evidence type="ECO:0000256" key="3">
    <source>
        <dbReference type="ARBA" id="ARBA00013633"/>
    </source>
</evidence>
<gene>
    <name evidence="13" type="primary">nspC</name>
    <name evidence="13" type="ORF">FJR03_06690</name>
</gene>
<feature type="binding site" evidence="11">
    <location>
        <position position="280"/>
    </location>
    <ligand>
        <name>substrate</name>
    </ligand>
</feature>
<feature type="binding site" evidence="11">
    <location>
        <position position="244"/>
    </location>
    <ligand>
        <name>substrate</name>
    </ligand>
</feature>
<dbReference type="GO" id="GO:0045312">
    <property type="term" value="P:nor-spermidine biosynthetic process"/>
    <property type="evidence" value="ECO:0007669"/>
    <property type="project" value="InterPro"/>
</dbReference>
<keyword evidence="6" id="KW-0745">Spermidine biosynthesis</keyword>
<dbReference type="InterPro" id="IPR005730">
    <property type="entry name" value="Nsp_de-COase"/>
</dbReference>
<dbReference type="SUPFAM" id="SSF51419">
    <property type="entry name" value="PLP-binding barrel"/>
    <property type="match status" value="1"/>
</dbReference>
<dbReference type="NCBIfam" id="TIGR01047">
    <property type="entry name" value="nspC"/>
    <property type="match status" value="1"/>
</dbReference>
<dbReference type="InterPro" id="IPR029066">
    <property type="entry name" value="PLP-binding_barrel"/>
</dbReference>
<reference evidence="13 14" key="1">
    <citation type="submission" date="2019-06" db="EMBL/GenBank/DDBJ databases">
        <title>Sulfurimonas gotlandica sp. nov., a chemoautotrophic and psychrotolerant epsilonproteobacterium isolated from a pelagic redoxcline, and an emended description of the genus Sulfurimonas.</title>
        <authorList>
            <person name="Wang S."/>
            <person name="Jiang L."/>
            <person name="Shao Z."/>
        </authorList>
    </citation>
    <scope>NUCLEOTIDE SEQUENCE [LARGE SCALE GENOMIC DNA]</scope>
    <source>
        <strain evidence="13 14">B2</strain>
    </source>
</reference>
<evidence type="ECO:0000259" key="12">
    <source>
        <dbReference type="Pfam" id="PF00278"/>
    </source>
</evidence>
<dbReference type="KEGG" id="smax:FJR03_06690"/>
<dbReference type="EMBL" id="CP041165">
    <property type="protein sequence ID" value="QOP41448.1"/>
    <property type="molecule type" value="Genomic_DNA"/>
</dbReference>
<comment type="catalytic activity">
    <reaction evidence="9">
        <text>carboxyspermidine + H(+) = spermidine + CO2</text>
        <dbReference type="Rhea" id="RHEA:34095"/>
        <dbReference type="ChEBI" id="CHEBI:15378"/>
        <dbReference type="ChEBI" id="CHEBI:16526"/>
        <dbReference type="ChEBI" id="CHEBI:57834"/>
        <dbReference type="ChEBI" id="CHEBI:65072"/>
        <dbReference type="EC" id="4.1.1.96"/>
    </reaction>
</comment>
<evidence type="ECO:0000256" key="1">
    <source>
        <dbReference type="ARBA" id="ARBA00001933"/>
    </source>
</evidence>
<dbReference type="Proteomes" id="UP000593910">
    <property type="component" value="Chromosome"/>
</dbReference>
<dbReference type="GO" id="GO:0008295">
    <property type="term" value="P:spermidine biosynthetic process"/>
    <property type="evidence" value="ECO:0007669"/>
    <property type="project" value="UniProtKB-KW"/>
</dbReference>
<evidence type="ECO:0000256" key="2">
    <source>
        <dbReference type="ARBA" id="ARBA00012259"/>
    </source>
</evidence>
<protein>
    <recommendedName>
        <fullName evidence="3">Carboxynorspermidine/carboxyspermidine decarboxylase</fullName>
        <ecNumber evidence="2">4.1.1.96</ecNumber>
    </recommendedName>
</protein>
<dbReference type="FunFam" id="3.20.20.10:FF:000012">
    <property type="entry name" value="Carboxynorspermidine/carboxyspermidine decarboxylase"/>
    <property type="match status" value="1"/>
</dbReference>
<accession>A0A7M1AY11</accession>
<evidence type="ECO:0000256" key="8">
    <source>
        <dbReference type="ARBA" id="ARBA00025802"/>
    </source>
</evidence>
<dbReference type="Pfam" id="PF00278">
    <property type="entry name" value="Orn_DAP_Arg_deC"/>
    <property type="match status" value="1"/>
</dbReference>
<dbReference type="PANTHER" id="PTHR43727">
    <property type="entry name" value="DIAMINOPIMELATE DECARBOXYLASE"/>
    <property type="match status" value="1"/>
</dbReference>